<dbReference type="Proteomes" id="UP000291981">
    <property type="component" value="Unassembled WGS sequence"/>
</dbReference>
<proteinExistence type="predicted"/>
<dbReference type="AlphaFoldDB" id="A0A4Q8QGB7"/>
<evidence type="ECO:0000313" key="1">
    <source>
        <dbReference type="EMBL" id="TAI49521.1"/>
    </source>
</evidence>
<organism evidence="1 2">
    <name type="scientific">Flagellimonas allohymeniacidonis</name>
    <dbReference type="NCBI Taxonomy" id="2517819"/>
    <lineage>
        <taxon>Bacteria</taxon>
        <taxon>Pseudomonadati</taxon>
        <taxon>Bacteroidota</taxon>
        <taxon>Flavobacteriia</taxon>
        <taxon>Flavobacteriales</taxon>
        <taxon>Flavobacteriaceae</taxon>
        <taxon>Flagellimonas</taxon>
    </lineage>
</organism>
<protein>
    <submittedName>
        <fullName evidence="1">Uncharacterized protein</fullName>
    </submittedName>
</protein>
<gene>
    <name evidence="1" type="ORF">EW142_06895</name>
</gene>
<keyword evidence="2" id="KW-1185">Reference proteome</keyword>
<sequence length="129" mass="13909">MAHLLLQEAVEPIGHLLLQETVGPTEVEPLEELPQVIAHQAEAQEVINLRAEQPQEAATTVGLAEAPEVLEVIEVRAEAPEVAATEAHVAEAEALAALEVLEEVGLLPVGLLEVVVVDEEDKRIHFQIN</sequence>
<comment type="caution">
    <text evidence="1">The sequence shown here is derived from an EMBL/GenBank/DDBJ whole genome shotgun (WGS) entry which is preliminary data.</text>
</comment>
<accession>A0A4Q8QGB7</accession>
<name>A0A4Q8QGB7_9FLAO</name>
<dbReference type="EMBL" id="SGIU01000001">
    <property type="protein sequence ID" value="TAI49521.1"/>
    <property type="molecule type" value="Genomic_DNA"/>
</dbReference>
<evidence type="ECO:0000313" key="2">
    <source>
        <dbReference type="Proteomes" id="UP000291981"/>
    </source>
</evidence>
<reference evidence="1 2" key="1">
    <citation type="submission" date="2019-02" db="EMBL/GenBank/DDBJ databases">
        <title>Draft genome sequence of Muricauda sp. 176CP4-71.</title>
        <authorList>
            <person name="Park J.-S."/>
        </authorList>
    </citation>
    <scope>NUCLEOTIDE SEQUENCE [LARGE SCALE GENOMIC DNA]</scope>
    <source>
        <strain evidence="1 2">176CP4-71</strain>
    </source>
</reference>